<keyword evidence="4" id="KW-1185">Reference proteome</keyword>
<dbReference type="RefSeq" id="WP_074917801.1">
    <property type="nucleotide sequence ID" value="NZ_FOUT01000033.1"/>
</dbReference>
<dbReference type="EMBL" id="FOUT01000033">
    <property type="protein sequence ID" value="SFN59830.1"/>
    <property type="molecule type" value="Genomic_DNA"/>
</dbReference>
<accession>A0A1I5ABU9</accession>
<dbReference type="InterPro" id="IPR049293">
    <property type="entry name" value="DUF6843"/>
</dbReference>
<proteinExistence type="predicted"/>
<dbReference type="Proteomes" id="UP000182961">
    <property type="component" value="Unassembled WGS sequence"/>
</dbReference>
<dbReference type="Pfam" id="PF20862">
    <property type="entry name" value="DUF6843"/>
    <property type="match status" value="1"/>
</dbReference>
<evidence type="ECO:0000313" key="4">
    <source>
        <dbReference type="Proteomes" id="UP000182961"/>
    </source>
</evidence>
<feature type="domain" description="DUF6843" evidence="2">
    <location>
        <begin position="76"/>
        <end position="198"/>
    </location>
</feature>
<name>A0A1I5ABU9_9FLAO</name>
<protein>
    <recommendedName>
        <fullName evidence="2">DUF6843 domain-containing protein</fullName>
    </recommendedName>
</protein>
<sequence length="227" mass="26398">MYKLAVSIIIICTIGIGLAPGLIYYYFIPVIILGIGVIILWLTNKAFKFKILWTLFPIVIIPALINICVKLDTLPKEVFLIPEDYRGTVNIVYGQKCGLKVNVENDTMIYKIPQDGILIIKNEFKSGYIDHTYYLVDKQGNKKLIDKMDVRDFNEEYTTEKNPHEPPRNKLGIFSWGRTGTFENSKNESHNFQEFQVSTYEDLEKKYSWKYSSKFDSIREVKIKICK</sequence>
<keyword evidence="1" id="KW-0472">Membrane</keyword>
<dbReference type="AlphaFoldDB" id="A0A1I5ABU9"/>
<feature type="transmembrane region" description="Helical" evidence="1">
    <location>
        <begin position="23"/>
        <end position="42"/>
    </location>
</feature>
<feature type="transmembrane region" description="Helical" evidence="1">
    <location>
        <begin position="49"/>
        <end position="67"/>
    </location>
</feature>
<evidence type="ECO:0000256" key="1">
    <source>
        <dbReference type="SAM" id="Phobius"/>
    </source>
</evidence>
<reference evidence="4" key="1">
    <citation type="submission" date="2016-10" db="EMBL/GenBank/DDBJ databases">
        <authorList>
            <person name="Varghese N."/>
            <person name="Submissions S."/>
        </authorList>
    </citation>
    <scope>NUCLEOTIDE SEQUENCE [LARGE SCALE GENOMIC DNA]</scope>
    <source>
        <strain evidence="4">DSM 4002</strain>
    </source>
</reference>
<keyword evidence="1" id="KW-0812">Transmembrane</keyword>
<gene>
    <name evidence="3" type="ORF">SAMN05444143_1334</name>
</gene>
<evidence type="ECO:0000259" key="2">
    <source>
        <dbReference type="Pfam" id="PF20862"/>
    </source>
</evidence>
<keyword evidence="1" id="KW-1133">Transmembrane helix</keyword>
<organism evidence="3 4">
    <name type="scientific">Flavobacterium succinicans</name>
    <dbReference type="NCBI Taxonomy" id="29536"/>
    <lineage>
        <taxon>Bacteria</taxon>
        <taxon>Pseudomonadati</taxon>
        <taxon>Bacteroidota</taxon>
        <taxon>Flavobacteriia</taxon>
        <taxon>Flavobacteriales</taxon>
        <taxon>Flavobacteriaceae</taxon>
        <taxon>Flavobacterium</taxon>
    </lineage>
</organism>
<evidence type="ECO:0000313" key="3">
    <source>
        <dbReference type="EMBL" id="SFN59830.1"/>
    </source>
</evidence>